<dbReference type="Gene3D" id="3.20.20.210">
    <property type="match status" value="1"/>
</dbReference>
<evidence type="ECO:0000313" key="5">
    <source>
        <dbReference type="Proteomes" id="UP000261166"/>
    </source>
</evidence>
<dbReference type="InterPro" id="IPR000257">
    <property type="entry name" value="Uroporphyrinogen_deCOase"/>
</dbReference>
<dbReference type="AlphaFoldDB" id="A0A3E3IX20"/>
<dbReference type="SUPFAM" id="SSF51726">
    <property type="entry name" value="UROD/MetE-like"/>
    <property type="match status" value="1"/>
</dbReference>
<evidence type="ECO:0000259" key="1">
    <source>
        <dbReference type="Pfam" id="PF01208"/>
    </source>
</evidence>
<name>A0A3E3IX20_9FIRM</name>
<proteinExistence type="predicted"/>
<evidence type="ECO:0000313" key="4">
    <source>
        <dbReference type="Proteomes" id="UP000260812"/>
    </source>
</evidence>
<keyword evidence="4" id="KW-1185">Reference proteome</keyword>
<evidence type="ECO:0000313" key="2">
    <source>
        <dbReference type="EMBL" id="RGE64961.1"/>
    </source>
</evidence>
<dbReference type="Proteomes" id="UP000261166">
    <property type="component" value="Unassembled WGS sequence"/>
</dbReference>
<dbReference type="GeneID" id="97985517"/>
<sequence>MTRRQAVIEALQHHEHDTIPFHMDFTKQALDQLIAYTGDEQIEEKIGGYINIIQYWGWPTQLPDKPGYFRDEFGVVWNRNGADKDIGIVESPQIEDLEDYHYEFPAFDEKRLRSEYESLIANNGDRFTVAGFGFCMFERAWSLMGMENVLMNMLLCPDELDALFDRICDYYLPMIDLALEYGVDAVYFGDDWGQQRGLIMGPDHWRHFLKPRMARLYARVKEKGKYVIQHSCGDCHEIFPDLIEIGLDCYQTFQPEIYDIAEMKRLYGKDLTFWGGISTQQCLPYATPDGVCDEIRRVSSILRRGGGYILAPTHALSFDVPPENILKMAEVFHHQDKYLSR</sequence>
<gene>
    <name evidence="3" type="ORF">DWY69_11330</name>
    <name evidence="2" type="ORF">DXC51_01110</name>
</gene>
<protein>
    <submittedName>
        <fullName evidence="3">Uroporphyrinogen decarboxylase</fullName>
    </submittedName>
</protein>
<dbReference type="RefSeq" id="WP_117530819.1">
    <property type="nucleotide sequence ID" value="NZ_CALBAU010000051.1"/>
</dbReference>
<organism evidence="3 5">
    <name type="scientific">Eisenbergiella massiliensis</name>
    <dbReference type="NCBI Taxonomy" id="1720294"/>
    <lineage>
        <taxon>Bacteria</taxon>
        <taxon>Bacillati</taxon>
        <taxon>Bacillota</taxon>
        <taxon>Clostridia</taxon>
        <taxon>Lachnospirales</taxon>
        <taxon>Lachnospiraceae</taxon>
        <taxon>Eisenbergiella</taxon>
    </lineage>
</organism>
<dbReference type="InterPro" id="IPR038071">
    <property type="entry name" value="UROD/MetE-like_sf"/>
</dbReference>
<dbReference type="InterPro" id="IPR052024">
    <property type="entry name" value="Methanogen_methyltrans"/>
</dbReference>
<feature type="domain" description="Uroporphyrinogen decarboxylase (URO-D)" evidence="1">
    <location>
        <begin position="120"/>
        <end position="333"/>
    </location>
</feature>
<comment type="caution">
    <text evidence="3">The sequence shown here is derived from an EMBL/GenBank/DDBJ whole genome shotgun (WGS) entry which is preliminary data.</text>
</comment>
<reference evidence="3 5" key="1">
    <citation type="submission" date="2018-08" db="EMBL/GenBank/DDBJ databases">
        <title>A genome reference for cultivated species of the human gut microbiota.</title>
        <authorList>
            <person name="Zou Y."/>
            <person name="Xue W."/>
            <person name="Luo G."/>
        </authorList>
    </citation>
    <scope>NUCLEOTIDE SEQUENCE [LARGE SCALE GENOMIC DNA]</scope>
    <source>
        <strain evidence="3 5">AF26-4BH</strain>
        <strain evidence="2">TF05-5AC</strain>
    </source>
</reference>
<dbReference type="GO" id="GO:0004853">
    <property type="term" value="F:uroporphyrinogen decarboxylase activity"/>
    <property type="evidence" value="ECO:0007669"/>
    <property type="project" value="InterPro"/>
</dbReference>
<dbReference type="EMBL" id="QVLU01000009">
    <property type="protein sequence ID" value="RGE71632.1"/>
    <property type="molecule type" value="Genomic_DNA"/>
</dbReference>
<dbReference type="OrthoDB" id="9815759at2"/>
<dbReference type="EMBL" id="QVLV01000001">
    <property type="protein sequence ID" value="RGE64961.1"/>
    <property type="molecule type" value="Genomic_DNA"/>
</dbReference>
<dbReference type="Pfam" id="PF01208">
    <property type="entry name" value="URO-D"/>
    <property type="match status" value="1"/>
</dbReference>
<dbReference type="PANTHER" id="PTHR47099">
    <property type="entry name" value="METHYLCOBAMIDE:COM METHYLTRANSFERASE MTBA"/>
    <property type="match status" value="1"/>
</dbReference>
<evidence type="ECO:0000313" key="3">
    <source>
        <dbReference type="EMBL" id="RGE71632.1"/>
    </source>
</evidence>
<accession>A0A3E3IX20</accession>
<dbReference type="PANTHER" id="PTHR47099:SF1">
    <property type="entry name" value="METHYLCOBAMIDE:COM METHYLTRANSFERASE MTBA"/>
    <property type="match status" value="1"/>
</dbReference>
<dbReference type="Proteomes" id="UP000260812">
    <property type="component" value="Unassembled WGS sequence"/>
</dbReference>
<dbReference type="GO" id="GO:0006779">
    <property type="term" value="P:porphyrin-containing compound biosynthetic process"/>
    <property type="evidence" value="ECO:0007669"/>
    <property type="project" value="InterPro"/>
</dbReference>